<evidence type="ECO:0000256" key="2">
    <source>
        <dbReference type="ARBA" id="ARBA00022692"/>
    </source>
</evidence>
<dbReference type="InterPro" id="IPR019537">
    <property type="entry name" value="TMEM65"/>
</dbReference>
<proteinExistence type="predicted"/>
<keyword evidence="8" id="KW-1185">Reference proteome</keyword>
<evidence type="ECO:0000256" key="6">
    <source>
        <dbReference type="SAM" id="Phobius"/>
    </source>
</evidence>
<dbReference type="PANTHER" id="PTHR21706">
    <property type="entry name" value="TRANSMEMBRANE PROTEIN 65"/>
    <property type="match status" value="1"/>
</dbReference>
<keyword evidence="2 6" id="KW-0812">Transmembrane</keyword>
<evidence type="ECO:0000313" key="7">
    <source>
        <dbReference type="EMBL" id="KAF0310463.1"/>
    </source>
</evidence>
<sequence>MPCGSHKRRPVAGCGSAFYVEVLAMRIGVPAPSMTPEQHDLKISHWFSNIGRAFGVALGCILGMFPLFFLPGHNRTDEEEEGDAATSDGVAVLPAVKAEAPDATTATASKTAPTSAAAAEQATVKAAAATGTDGPTSRQRRDSWEDLVPESPGRALNGDPIM</sequence>
<feature type="compositionally biased region" description="Low complexity" evidence="5">
    <location>
        <begin position="101"/>
        <end position="134"/>
    </location>
</feature>
<organism evidence="7 8">
    <name type="scientific">Amphibalanus amphitrite</name>
    <name type="common">Striped barnacle</name>
    <name type="synonym">Balanus amphitrite</name>
    <dbReference type="NCBI Taxonomy" id="1232801"/>
    <lineage>
        <taxon>Eukaryota</taxon>
        <taxon>Metazoa</taxon>
        <taxon>Ecdysozoa</taxon>
        <taxon>Arthropoda</taxon>
        <taxon>Crustacea</taxon>
        <taxon>Multicrustacea</taxon>
        <taxon>Cirripedia</taxon>
        <taxon>Thoracica</taxon>
        <taxon>Thoracicalcarea</taxon>
        <taxon>Balanomorpha</taxon>
        <taxon>Balanoidea</taxon>
        <taxon>Balanidae</taxon>
        <taxon>Amphibalaninae</taxon>
        <taxon>Amphibalanus</taxon>
    </lineage>
</organism>
<evidence type="ECO:0000256" key="3">
    <source>
        <dbReference type="ARBA" id="ARBA00022989"/>
    </source>
</evidence>
<evidence type="ECO:0000313" key="8">
    <source>
        <dbReference type="Proteomes" id="UP000440578"/>
    </source>
</evidence>
<dbReference type="Proteomes" id="UP000440578">
    <property type="component" value="Unassembled WGS sequence"/>
</dbReference>
<feature type="transmembrane region" description="Helical" evidence="6">
    <location>
        <begin position="12"/>
        <end position="29"/>
    </location>
</feature>
<feature type="region of interest" description="Disordered" evidence="5">
    <location>
        <begin position="99"/>
        <end position="162"/>
    </location>
</feature>
<keyword evidence="3 6" id="KW-1133">Transmembrane helix</keyword>
<dbReference type="GO" id="GO:0005739">
    <property type="term" value="C:mitochondrion"/>
    <property type="evidence" value="ECO:0007669"/>
    <property type="project" value="TreeGrafter"/>
</dbReference>
<evidence type="ECO:0000256" key="4">
    <source>
        <dbReference type="ARBA" id="ARBA00023136"/>
    </source>
</evidence>
<name>A0A6A4WX57_AMPAM</name>
<evidence type="ECO:0000256" key="1">
    <source>
        <dbReference type="ARBA" id="ARBA00004141"/>
    </source>
</evidence>
<dbReference type="AlphaFoldDB" id="A0A6A4WX57"/>
<evidence type="ECO:0000256" key="5">
    <source>
        <dbReference type="SAM" id="MobiDB-lite"/>
    </source>
</evidence>
<dbReference type="EMBL" id="VIIS01000309">
    <property type="protein sequence ID" value="KAF0310463.1"/>
    <property type="molecule type" value="Genomic_DNA"/>
</dbReference>
<protein>
    <submittedName>
        <fullName evidence="7">Transmembrane protein 65</fullName>
    </submittedName>
</protein>
<reference evidence="7 8" key="1">
    <citation type="submission" date="2019-07" db="EMBL/GenBank/DDBJ databases">
        <title>Draft genome assembly of a fouling barnacle, Amphibalanus amphitrite (Darwin, 1854): The first reference genome for Thecostraca.</title>
        <authorList>
            <person name="Kim W."/>
        </authorList>
    </citation>
    <scope>NUCLEOTIDE SEQUENCE [LARGE SCALE GENOMIC DNA]</scope>
    <source>
        <strain evidence="7">SNU_AA5</strain>
        <tissue evidence="7">Soma without cirri and trophi</tissue>
    </source>
</reference>
<dbReference type="Pfam" id="PF10507">
    <property type="entry name" value="TMEM65"/>
    <property type="match status" value="1"/>
</dbReference>
<dbReference type="PANTHER" id="PTHR21706:SF15">
    <property type="entry name" value="TRANSMEMBRANE PROTEIN 65"/>
    <property type="match status" value="1"/>
</dbReference>
<gene>
    <name evidence="7" type="primary">tmem65_0</name>
    <name evidence="7" type="ORF">FJT64_018555</name>
</gene>
<feature type="transmembrane region" description="Helical" evidence="6">
    <location>
        <begin position="49"/>
        <end position="70"/>
    </location>
</feature>
<keyword evidence="4 6" id="KW-0472">Membrane</keyword>
<dbReference type="GO" id="GO:0016020">
    <property type="term" value="C:membrane"/>
    <property type="evidence" value="ECO:0007669"/>
    <property type="project" value="UniProtKB-SubCell"/>
</dbReference>
<comment type="caution">
    <text evidence="7">The sequence shown here is derived from an EMBL/GenBank/DDBJ whole genome shotgun (WGS) entry which is preliminary data.</text>
</comment>
<comment type="subcellular location">
    <subcellularLocation>
        <location evidence="1">Membrane</location>
        <topology evidence="1">Multi-pass membrane protein</topology>
    </subcellularLocation>
</comment>
<accession>A0A6A4WX57</accession>
<dbReference type="OrthoDB" id="430821at2759"/>